<sequence length="368" mass="43671">MDEILSNFVETKMNLDEKTYDFDIEHNENALNLLRCNETFELSPDLIASETFQEVNEVEVWQPENENFIIEEQRKEHFYIPSIVDIQRFPNVITNQMRAILIDWMGKICTDLMFKRETFHNSISHLDRVLCKDSEITTENFQLYGLVILYLSAKSIETNIPEAKLYIKYAEDLYNVTWFKKVELRVVKLLEWRLFPPTRLNLLICILKEWDNFLIKNYLNFSGNEVVDVENPVLGQKLITFMEKNNVSFKRYLEIMQVLDIASLDYQINRFSPSNFVAGLVYIILFKFFEESHFSLFKWTDNLENDPNDLIYDYQEHCGNVIFSFLEKTLTINSISQLEEPLSFIQPYVRMAQNIPNIDITKINVLFM</sequence>
<organism evidence="2 3">
    <name type="scientific">Stentor coeruleus</name>
    <dbReference type="NCBI Taxonomy" id="5963"/>
    <lineage>
        <taxon>Eukaryota</taxon>
        <taxon>Sar</taxon>
        <taxon>Alveolata</taxon>
        <taxon>Ciliophora</taxon>
        <taxon>Postciliodesmatophora</taxon>
        <taxon>Heterotrichea</taxon>
        <taxon>Heterotrichida</taxon>
        <taxon>Stentoridae</taxon>
        <taxon>Stentor</taxon>
    </lineage>
</organism>
<dbReference type="Proteomes" id="UP000187209">
    <property type="component" value="Unassembled WGS sequence"/>
</dbReference>
<dbReference type="InterPro" id="IPR006671">
    <property type="entry name" value="Cyclin_N"/>
</dbReference>
<keyword evidence="3" id="KW-1185">Reference proteome</keyword>
<dbReference type="Pfam" id="PF00134">
    <property type="entry name" value="Cyclin_N"/>
    <property type="match status" value="1"/>
</dbReference>
<evidence type="ECO:0000313" key="2">
    <source>
        <dbReference type="EMBL" id="OMJ76014.1"/>
    </source>
</evidence>
<reference evidence="2 3" key="1">
    <citation type="submission" date="2016-11" db="EMBL/GenBank/DDBJ databases">
        <title>The macronuclear genome of Stentor coeruleus: a giant cell with tiny introns.</title>
        <authorList>
            <person name="Slabodnick M."/>
            <person name="Ruby J.G."/>
            <person name="Reiff S.B."/>
            <person name="Swart E.C."/>
            <person name="Gosai S."/>
            <person name="Prabakaran S."/>
            <person name="Witkowska E."/>
            <person name="Larue G.E."/>
            <person name="Fisher S."/>
            <person name="Freeman R.M."/>
            <person name="Gunawardena J."/>
            <person name="Chu W."/>
            <person name="Stover N.A."/>
            <person name="Gregory B.D."/>
            <person name="Nowacki M."/>
            <person name="Derisi J."/>
            <person name="Roy S.W."/>
            <person name="Marshall W.F."/>
            <person name="Sood P."/>
        </authorList>
    </citation>
    <scope>NUCLEOTIDE SEQUENCE [LARGE SCALE GENOMIC DNA]</scope>
    <source>
        <strain evidence="2">WM001</strain>
    </source>
</reference>
<evidence type="ECO:0000313" key="3">
    <source>
        <dbReference type="Proteomes" id="UP000187209"/>
    </source>
</evidence>
<dbReference type="InterPro" id="IPR036915">
    <property type="entry name" value="Cyclin-like_sf"/>
</dbReference>
<comment type="caution">
    <text evidence="2">The sequence shown here is derived from an EMBL/GenBank/DDBJ whole genome shotgun (WGS) entry which is preliminary data.</text>
</comment>
<dbReference type="EMBL" id="MPUH01000657">
    <property type="protein sequence ID" value="OMJ76014.1"/>
    <property type="molecule type" value="Genomic_DNA"/>
</dbReference>
<feature type="domain" description="Cyclin N-terminal" evidence="1">
    <location>
        <begin position="78"/>
        <end position="194"/>
    </location>
</feature>
<accession>A0A1R2BH09</accession>
<dbReference type="Gene3D" id="1.10.472.10">
    <property type="entry name" value="Cyclin-like"/>
    <property type="match status" value="2"/>
</dbReference>
<dbReference type="SUPFAM" id="SSF47954">
    <property type="entry name" value="Cyclin-like"/>
    <property type="match status" value="2"/>
</dbReference>
<proteinExistence type="predicted"/>
<dbReference type="PANTHER" id="PTHR10177">
    <property type="entry name" value="CYCLINS"/>
    <property type="match status" value="1"/>
</dbReference>
<dbReference type="OrthoDB" id="5590282at2759"/>
<dbReference type="InterPro" id="IPR039361">
    <property type="entry name" value="Cyclin"/>
</dbReference>
<protein>
    <recommendedName>
        <fullName evidence="1">Cyclin N-terminal domain-containing protein</fullName>
    </recommendedName>
</protein>
<evidence type="ECO:0000259" key="1">
    <source>
        <dbReference type="Pfam" id="PF00134"/>
    </source>
</evidence>
<dbReference type="AlphaFoldDB" id="A0A1R2BH09"/>
<name>A0A1R2BH09_9CILI</name>
<gene>
    <name evidence="2" type="ORF">SteCoe_24729</name>
</gene>